<comment type="caution">
    <text evidence="2">The sequence shown here is derived from an EMBL/GenBank/DDBJ whole genome shotgun (WGS) entry which is preliminary data.</text>
</comment>
<evidence type="ECO:0000259" key="1">
    <source>
        <dbReference type="Pfam" id="PF10111"/>
    </source>
</evidence>
<dbReference type="AlphaFoldDB" id="A0A2W6MY65"/>
<dbReference type="InterPro" id="IPR019290">
    <property type="entry name" value="GlycosylTrfase-like_prok"/>
</dbReference>
<dbReference type="Gene3D" id="3.90.550.10">
    <property type="entry name" value="Spore Coat Polysaccharide Biosynthesis Protein SpsA, Chain A"/>
    <property type="match status" value="1"/>
</dbReference>
<dbReference type="InterPro" id="IPR007833">
    <property type="entry name" value="Capsule_polysaccharide_synth"/>
</dbReference>
<proteinExistence type="predicted"/>
<dbReference type="EMBL" id="NBIU01000001">
    <property type="protein sequence ID" value="PZT49039.1"/>
    <property type="molecule type" value="Genomic_DNA"/>
</dbReference>
<dbReference type="InterPro" id="IPR043148">
    <property type="entry name" value="TagF_C"/>
</dbReference>
<dbReference type="Gene3D" id="3.40.50.12580">
    <property type="match status" value="1"/>
</dbReference>
<accession>A0A2W6MY65</accession>
<dbReference type="SUPFAM" id="SSF53448">
    <property type="entry name" value="Nucleotide-diphospho-sugar transferases"/>
    <property type="match status" value="1"/>
</dbReference>
<dbReference type="Proteomes" id="UP000249746">
    <property type="component" value="Unassembled WGS sequence"/>
</dbReference>
<organism evidence="2 3">
    <name type="scientific">Helicobacter valdiviensis</name>
    <dbReference type="NCBI Taxonomy" id="1458358"/>
    <lineage>
        <taxon>Bacteria</taxon>
        <taxon>Pseudomonadati</taxon>
        <taxon>Campylobacterota</taxon>
        <taxon>Epsilonproteobacteria</taxon>
        <taxon>Campylobacterales</taxon>
        <taxon>Helicobacteraceae</taxon>
        <taxon>Helicobacter</taxon>
    </lineage>
</organism>
<evidence type="ECO:0000313" key="2">
    <source>
        <dbReference type="EMBL" id="PZT49039.1"/>
    </source>
</evidence>
<protein>
    <recommendedName>
        <fullName evidence="1">Glycosyltransferase 2-like prokaryotic type domain-containing protein</fullName>
    </recommendedName>
</protein>
<keyword evidence="3" id="KW-1185">Reference proteome</keyword>
<sequence>MFFKKQISNSIPRLFKFCEVFMALLSIIIPFGTSKERPYILDRVMQKAREFASYQVEDEVEFIFVEGYSSLEHSQIPLIIAECGHQYYKDTEQSKYSIGACRNLGAICAKTPVIMPLDVDCYLSEKNLKKLLEFIKLKQIAKNPNAFLVFPCVYLTEQGTNIIENMGLEDIDSLILFELSKGKSNLIKFYTPASSSLVMHRHKFLELGGNDFGFVGHGYEDFEFMSRVFKFCAEFERMPRELSYDARNWAFNDFRGFRAWFSVVGAEMQALGMYLVHFWHIEPNQNGYSDNRELNHQRFYKRLKEIKEISEGPEYLNSLEALGKKVLLLDGYNSPVIRCVRGVGVYLGDFICKREYEFYENEVFNEAKFLKFVKDFEISSIVFPNPYGNEQRREIYNFVRERKLPFICFERGALPHSWFFDRNGCNYDSSSYEEKFWNKPLDKQKEEEIKEYIATLLEGNESLEAQGDRQNAIEIKRKYGIKHKRIIFVPLQMHTDTVIKYFTKEPFSFFGFLEILDEIAGELKIDDIVFLCKKHPLMLELDKKKYPNLIFVADNLNFIDLLLVSSMVVLINSGVGVYAMMANKPCVICGGAFYAINGVNRVVMSKEELKRSIIEIVEGRFEVDYEKVLRFIAYLYYEFYSYGKSTKELLKDEKNNRIIHRTQQIDFYKIRINGVSYLEAQSVEKYTYRLEGMAYKNYLYEIKNIKNNPKIVEKNKEKFYIKLSHTKFYRLFRKLVTRPKDFVMDSKNPLMKPIKKMVG</sequence>
<name>A0A2W6MY65_9HELI</name>
<dbReference type="CDD" id="cd00761">
    <property type="entry name" value="Glyco_tranf_GTA_type"/>
    <property type="match status" value="1"/>
</dbReference>
<dbReference type="InterPro" id="IPR029044">
    <property type="entry name" value="Nucleotide-diphossugar_trans"/>
</dbReference>
<gene>
    <name evidence="2" type="ORF">B6S12_00125</name>
</gene>
<dbReference type="GO" id="GO:0015774">
    <property type="term" value="P:polysaccharide transport"/>
    <property type="evidence" value="ECO:0007669"/>
    <property type="project" value="InterPro"/>
</dbReference>
<dbReference type="Pfam" id="PF10111">
    <property type="entry name" value="Glyco_tranf_2_2"/>
    <property type="match status" value="1"/>
</dbReference>
<feature type="domain" description="Glycosyltransferase 2-like prokaryotic type" evidence="1">
    <location>
        <begin position="26"/>
        <end position="304"/>
    </location>
</feature>
<dbReference type="GO" id="GO:0000271">
    <property type="term" value="P:polysaccharide biosynthetic process"/>
    <property type="evidence" value="ECO:0007669"/>
    <property type="project" value="InterPro"/>
</dbReference>
<dbReference type="Pfam" id="PF05159">
    <property type="entry name" value="Capsule_synth"/>
    <property type="match status" value="1"/>
</dbReference>
<evidence type="ECO:0000313" key="3">
    <source>
        <dbReference type="Proteomes" id="UP000249746"/>
    </source>
</evidence>
<reference evidence="2 3" key="1">
    <citation type="submission" date="2017-03" db="EMBL/GenBank/DDBJ databases">
        <title>Genomic and clinical evidence uncovers the enterohepatic species Helicobacter valdiviensis as a potential human intestinal pathogen.</title>
        <authorList>
            <person name="Fresia P."/>
            <person name="Jara R."/>
            <person name="Sierra R."/>
            <person name="Ferres I."/>
            <person name="Greif G."/>
            <person name="Iraola G."/>
            <person name="Collado L."/>
        </authorList>
    </citation>
    <scope>NUCLEOTIDE SEQUENCE [LARGE SCALE GENOMIC DNA]</scope>
    <source>
        <strain evidence="2 3">WBE14</strain>
    </source>
</reference>